<dbReference type="AlphaFoldDB" id="A0A319CW64"/>
<name>A0A319CW64_9EURO</name>
<evidence type="ECO:0008006" key="4">
    <source>
        <dbReference type="Google" id="ProtNLM"/>
    </source>
</evidence>
<feature type="chain" id="PRO_5016420345" description="Secreted protein" evidence="1">
    <location>
        <begin position="28"/>
        <end position="152"/>
    </location>
</feature>
<evidence type="ECO:0000313" key="3">
    <source>
        <dbReference type="Proteomes" id="UP000247810"/>
    </source>
</evidence>
<keyword evidence="1" id="KW-0732">Signal</keyword>
<feature type="signal peptide" evidence="1">
    <location>
        <begin position="1"/>
        <end position="27"/>
    </location>
</feature>
<organism evidence="2 3">
    <name type="scientific">Aspergillus ellipticus CBS 707.79</name>
    <dbReference type="NCBI Taxonomy" id="1448320"/>
    <lineage>
        <taxon>Eukaryota</taxon>
        <taxon>Fungi</taxon>
        <taxon>Dikarya</taxon>
        <taxon>Ascomycota</taxon>
        <taxon>Pezizomycotina</taxon>
        <taxon>Eurotiomycetes</taxon>
        <taxon>Eurotiomycetidae</taxon>
        <taxon>Eurotiales</taxon>
        <taxon>Aspergillaceae</taxon>
        <taxon>Aspergillus</taxon>
        <taxon>Aspergillus subgen. Circumdati</taxon>
    </lineage>
</organism>
<reference evidence="2 3" key="1">
    <citation type="submission" date="2018-02" db="EMBL/GenBank/DDBJ databases">
        <title>The genomes of Aspergillus section Nigri reveals drivers in fungal speciation.</title>
        <authorList>
            <consortium name="DOE Joint Genome Institute"/>
            <person name="Vesth T.C."/>
            <person name="Nybo J."/>
            <person name="Theobald S."/>
            <person name="Brandl J."/>
            <person name="Frisvad J.C."/>
            <person name="Nielsen K.F."/>
            <person name="Lyhne E.K."/>
            <person name="Kogle M.E."/>
            <person name="Kuo A."/>
            <person name="Riley R."/>
            <person name="Clum A."/>
            <person name="Nolan M."/>
            <person name="Lipzen A."/>
            <person name="Salamov A."/>
            <person name="Henrissat B."/>
            <person name="Wiebenga A."/>
            <person name="De vries R.P."/>
            <person name="Grigoriev I.V."/>
            <person name="Mortensen U.H."/>
            <person name="Andersen M.R."/>
            <person name="Baker S.E."/>
        </authorList>
    </citation>
    <scope>NUCLEOTIDE SEQUENCE [LARGE SCALE GENOMIC DNA]</scope>
    <source>
        <strain evidence="2 3">CBS 707.79</strain>
    </source>
</reference>
<protein>
    <recommendedName>
        <fullName evidence="4">Secreted protein</fullName>
    </recommendedName>
</protein>
<evidence type="ECO:0000256" key="1">
    <source>
        <dbReference type="SAM" id="SignalP"/>
    </source>
</evidence>
<keyword evidence="3" id="KW-1185">Reference proteome</keyword>
<gene>
    <name evidence="2" type="ORF">BO71DRAFT_106015</name>
</gene>
<sequence>MHACMRVCVCVCVCVCMYVCRWILGQAGVWTPREDVQFDLKEGAIAATPIYSIHPLRTPASVRAGGLIRAAAPSAGAANPFVSLSVSVGSHSGSDTIRLSLPRLSSSLSPSRSFPTPLVSTQRGILSGRSRPRLAARTSWCPVPSVAIRCHN</sequence>
<dbReference type="Proteomes" id="UP000247810">
    <property type="component" value="Unassembled WGS sequence"/>
</dbReference>
<accession>A0A319CW64</accession>
<dbReference type="VEuPathDB" id="FungiDB:BO71DRAFT_106015"/>
<evidence type="ECO:0000313" key="2">
    <source>
        <dbReference type="EMBL" id="PYH89525.1"/>
    </source>
</evidence>
<proteinExistence type="predicted"/>
<dbReference type="EMBL" id="KZ826025">
    <property type="protein sequence ID" value="PYH89525.1"/>
    <property type="molecule type" value="Genomic_DNA"/>
</dbReference>